<evidence type="ECO:0000313" key="2">
    <source>
        <dbReference type="EMBL" id="KAJ1347134.1"/>
    </source>
</evidence>
<dbReference type="AlphaFoldDB" id="A0AAD5MG41"/>
<protein>
    <submittedName>
        <fullName evidence="2">Uncharacterized protein</fullName>
    </submittedName>
</protein>
<dbReference type="Proteomes" id="UP001196413">
    <property type="component" value="Unassembled WGS sequence"/>
</dbReference>
<reference evidence="2" key="1">
    <citation type="submission" date="2021-06" db="EMBL/GenBank/DDBJ databases">
        <title>Parelaphostrongylus tenuis whole genome reference sequence.</title>
        <authorList>
            <person name="Garwood T.J."/>
            <person name="Larsen P.A."/>
            <person name="Fountain-Jones N.M."/>
            <person name="Garbe J.R."/>
            <person name="Macchietto M.G."/>
            <person name="Kania S.A."/>
            <person name="Gerhold R.W."/>
            <person name="Richards J.E."/>
            <person name="Wolf T.M."/>
        </authorList>
    </citation>
    <scope>NUCLEOTIDE SEQUENCE</scope>
    <source>
        <strain evidence="2">MNPRO001-30</strain>
        <tissue evidence="2">Meninges</tissue>
    </source>
</reference>
<organism evidence="2 3">
    <name type="scientific">Parelaphostrongylus tenuis</name>
    <name type="common">Meningeal worm</name>
    <dbReference type="NCBI Taxonomy" id="148309"/>
    <lineage>
        <taxon>Eukaryota</taxon>
        <taxon>Metazoa</taxon>
        <taxon>Ecdysozoa</taxon>
        <taxon>Nematoda</taxon>
        <taxon>Chromadorea</taxon>
        <taxon>Rhabditida</taxon>
        <taxon>Rhabditina</taxon>
        <taxon>Rhabditomorpha</taxon>
        <taxon>Strongyloidea</taxon>
        <taxon>Metastrongylidae</taxon>
        <taxon>Parelaphostrongylus</taxon>
    </lineage>
</organism>
<evidence type="ECO:0000313" key="3">
    <source>
        <dbReference type="Proteomes" id="UP001196413"/>
    </source>
</evidence>
<sequence>MIMKAIPTSSFAISVAAIITTALGCGVVPAGQDSAVAARVPGIATSADRAKGFVQRLVMQTVFDVLESQGRSALLPEAVISTILSQLNVTTTYEPLNCRKVVLSLAEMVKMDDPPSCIIMSNTVTGICTNMNDEMKACMVAPAMMVTITSINSTYSTISGTLSTTNIIMANWSKEMWQSALNRAVRMLASGPYRSNFFSASATVGGN</sequence>
<evidence type="ECO:0000256" key="1">
    <source>
        <dbReference type="SAM" id="SignalP"/>
    </source>
</evidence>
<keyword evidence="3" id="KW-1185">Reference proteome</keyword>
<keyword evidence="1" id="KW-0732">Signal</keyword>
<comment type="caution">
    <text evidence="2">The sequence shown here is derived from an EMBL/GenBank/DDBJ whole genome shotgun (WGS) entry which is preliminary data.</text>
</comment>
<proteinExistence type="predicted"/>
<gene>
    <name evidence="2" type="ORF">KIN20_002109</name>
</gene>
<dbReference type="EMBL" id="JAHQIW010000275">
    <property type="protein sequence ID" value="KAJ1347134.1"/>
    <property type="molecule type" value="Genomic_DNA"/>
</dbReference>
<feature type="signal peptide" evidence="1">
    <location>
        <begin position="1"/>
        <end position="24"/>
    </location>
</feature>
<feature type="chain" id="PRO_5042274134" evidence="1">
    <location>
        <begin position="25"/>
        <end position="207"/>
    </location>
</feature>
<accession>A0AAD5MG41</accession>
<dbReference type="PROSITE" id="PS51257">
    <property type="entry name" value="PROKAR_LIPOPROTEIN"/>
    <property type="match status" value="1"/>
</dbReference>
<name>A0AAD5MG41_PARTN</name>